<accession>A0A0S1SQL9</accession>
<evidence type="ECO:0000256" key="1">
    <source>
        <dbReference type="ARBA" id="ARBA00004828"/>
    </source>
</evidence>
<dbReference type="EMBL" id="CP013065">
    <property type="protein sequence ID" value="ALM13250.1"/>
    <property type="molecule type" value="Genomic_DNA"/>
</dbReference>
<protein>
    <recommendedName>
        <fullName evidence="2">acetylglutamate kinase</fullName>
        <ecNumber evidence="2">2.7.2.8</ecNumber>
    </recommendedName>
</protein>
<evidence type="ECO:0000313" key="6">
    <source>
        <dbReference type="EMBL" id="ALM13250.1"/>
    </source>
</evidence>
<reference evidence="7" key="1">
    <citation type="submission" date="2015-10" db="EMBL/GenBank/DDBJ databases">
        <title>Analysis of five complete genome sequences for members of the class Peribacteria in the recently recognized Peregrinibacteria bacterial phylum.</title>
        <authorList>
            <person name="Anantharaman K."/>
            <person name="Brown C.T."/>
            <person name="Burstein D."/>
            <person name="Castelle C.J."/>
            <person name="Probst A.J."/>
            <person name="Thomas B.C."/>
            <person name="Williams K.H."/>
            <person name="Banfield J.F."/>
        </authorList>
    </citation>
    <scope>NUCLEOTIDE SEQUENCE [LARGE SCALE GENOMIC DNA]</scope>
</reference>
<evidence type="ECO:0000259" key="5">
    <source>
        <dbReference type="Pfam" id="PF00696"/>
    </source>
</evidence>
<accession>A0A0S1SL62</accession>
<reference evidence="6 7" key="2">
    <citation type="journal article" date="2016" name="PeerJ">
        <title>Analysis of five complete genome sequences for members of the class Peribacteria in the recently recognized Peregrinibacteria bacterial phylum.</title>
        <authorList>
            <person name="Anantharaman K."/>
            <person name="Brown C.T."/>
            <person name="Burstein D."/>
            <person name="Castelle C.J."/>
            <person name="Probst A.J."/>
            <person name="Thomas B.C."/>
            <person name="Williams K.H."/>
            <person name="Banfield J.F."/>
        </authorList>
    </citation>
    <scope>NUCLEOTIDE SEQUENCE [LARGE SCALE GENOMIC DNA]</scope>
    <source>
        <strain evidence="6">RIFOXYD1_FULL_PER-ii_59_16</strain>
    </source>
</reference>
<gene>
    <name evidence="6" type="ORF">PeribacterD1_0565</name>
</gene>
<keyword evidence="3" id="KW-0808">Transferase</keyword>
<dbReference type="InterPro" id="IPR036393">
    <property type="entry name" value="AceGlu_kinase-like_sf"/>
</dbReference>
<dbReference type="InterPro" id="IPR001048">
    <property type="entry name" value="Asp/Glu/Uridylate_kinase"/>
</dbReference>
<dbReference type="Gene3D" id="3.40.1160.10">
    <property type="entry name" value="Acetylglutamate kinase-like"/>
    <property type="match status" value="1"/>
</dbReference>
<accession>A0A0S1SUS0</accession>
<comment type="catalytic activity">
    <reaction evidence="4">
        <text>N-acetyl-L-glutamate + ATP = N-acetyl-L-glutamyl 5-phosphate + ADP</text>
        <dbReference type="Rhea" id="RHEA:14629"/>
        <dbReference type="ChEBI" id="CHEBI:30616"/>
        <dbReference type="ChEBI" id="CHEBI:44337"/>
        <dbReference type="ChEBI" id="CHEBI:57936"/>
        <dbReference type="ChEBI" id="CHEBI:456216"/>
        <dbReference type="EC" id="2.7.2.8"/>
    </reaction>
</comment>
<evidence type="ECO:0000256" key="4">
    <source>
        <dbReference type="ARBA" id="ARBA00048141"/>
    </source>
</evidence>
<name>A0A0S1SL62_9BACT</name>
<dbReference type="EC" id="2.7.2.8" evidence="2"/>
<proteinExistence type="predicted"/>
<sequence length="436" mass="47802">MHPSEPPSVPAAYHHKYGGKTLLLKVSGKTLLSEQMPALMQDVQSLAREGIHFIIVCGAGEQNTQCLKDYLAQTGQQWVEPKRVGGRRVTDEQQMLHGVLPAYQSIRSLFHQSLAEATILEPEQLHCTHLPALGFVGDPESVEKLHAGAIVVVPSVGSDGQKLLNVNADDTARAIAAQECANLNEAIFVTETGGVLHKGKIAPLLWKEDIAADGQHAHIDVTGGGGGMQKKLCEAKKMLQYIQKVVITGVAGVRQEIERILGSGTLVIAHSAVQCESPPHDGADDAIFDALYQKNVESKNFRARSPEELQELKKYVHLLKVSNSILGAFALIPRGEWMECATICSDYDKTGIGDLIIQAAQRIALQKQKNVYVFTQSPGLLSILLRNSFENLGNVSALQQGSSTVYDDLPSIREYDVSKRDPCFCTWRREVWEPRK</sequence>
<dbReference type="Pfam" id="PF00696">
    <property type="entry name" value="AA_kinase"/>
    <property type="match status" value="1"/>
</dbReference>
<dbReference type="SUPFAM" id="SSF53633">
    <property type="entry name" value="Carbamate kinase-like"/>
    <property type="match status" value="1"/>
</dbReference>
<organism evidence="6 7">
    <name type="scientific">Candidatus Peribacter riflensis</name>
    <dbReference type="NCBI Taxonomy" id="1735162"/>
    <lineage>
        <taxon>Bacteria</taxon>
        <taxon>Candidatus Peregrinibacteriota</taxon>
        <taxon>Candidatus Peribacteria</taxon>
        <taxon>Candidatus Peribacterales</taxon>
        <taxon>Candidatus Peribacteraceae</taxon>
        <taxon>Candidatus Peribacter</taxon>
    </lineage>
</organism>
<dbReference type="GO" id="GO:0006526">
    <property type="term" value="P:L-arginine biosynthetic process"/>
    <property type="evidence" value="ECO:0007669"/>
    <property type="project" value="TreeGrafter"/>
</dbReference>
<dbReference type="AlphaFoldDB" id="A0A0S1SL62"/>
<dbReference type="PANTHER" id="PTHR23342:SF0">
    <property type="entry name" value="N-ACETYLGLUTAMATE SYNTHASE, MITOCHONDRIAL"/>
    <property type="match status" value="1"/>
</dbReference>
<dbReference type="Proteomes" id="UP000069135">
    <property type="component" value="Chromosome"/>
</dbReference>
<dbReference type="PANTHER" id="PTHR23342">
    <property type="entry name" value="N-ACETYLGLUTAMATE SYNTHASE"/>
    <property type="match status" value="1"/>
</dbReference>
<dbReference type="STRING" id="1735162.PeribacterB2_0564"/>
<feature type="domain" description="Aspartate/glutamate/uridylate kinase" evidence="5">
    <location>
        <begin position="20"/>
        <end position="240"/>
    </location>
</feature>
<dbReference type="GO" id="GO:0003991">
    <property type="term" value="F:acetylglutamate kinase activity"/>
    <property type="evidence" value="ECO:0007669"/>
    <property type="project" value="UniProtKB-EC"/>
</dbReference>
<evidence type="ECO:0000313" key="7">
    <source>
        <dbReference type="Proteomes" id="UP000069135"/>
    </source>
</evidence>
<accession>A0A0S1SHP7</accession>
<accession>A0A0S1SMB6</accession>
<comment type="pathway">
    <text evidence="1">Amino-acid biosynthesis; L-arginine biosynthesis; N(2)-acetyl-L-ornithine from L-glutamate: step 2/4.</text>
</comment>
<dbReference type="KEGG" id="prf:PeribacterA2_0565"/>
<evidence type="ECO:0000256" key="3">
    <source>
        <dbReference type="ARBA" id="ARBA00022679"/>
    </source>
</evidence>
<evidence type="ECO:0000256" key="2">
    <source>
        <dbReference type="ARBA" id="ARBA00013065"/>
    </source>
</evidence>